<feature type="transmembrane region" description="Helical" evidence="2">
    <location>
        <begin position="120"/>
        <end position="141"/>
    </location>
</feature>
<keyword evidence="2" id="KW-1133">Transmembrane helix</keyword>
<feature type="compositionally biased region" description="Polar residues" evidence="1">
    <location>
        <begin position="27"/>
        <end position="47"/>
    </location>
</feature>
<feature type="region of interest" description="Disordered" evidence="1">
    <location>
        <begin position="1"/>
        <end position="62"/>
    </location>
</feature>
<keyword evidence="4" id="KW-1185">Reference proteome</keyword>
<evidence type="ECO:0000256" key="1">
    <source>
        <dbReference type="SAM" id="MobiDB-lite"/>
    </source>
</evidence>
<protein>
    <recommendedName>
        <fullName evidence="5">Cell division protein FtsL</fullName>
    </recommendedName>
</protein>
<evidence type="ECO:0000313" key="3">
    <source>
        <dbReference type="EMBL" id="QYX32719.1"/>
    </source>
</evidence>
<evidence type="ECO:0008006" key="5">
    <source>
        <dbReference type="Google" id="ProtNLM"/>
    </source>
</evidence>
<evidence type="ECO:0000256" key="2">
    <source>
        <dbReference type="SAM" id="Phobius"/>
    </source>
</evidence>
<dbReference type="EMBL" id="CP080598">
    <property type="protein sequence ID" value="QYX32719.1"/>
    <property type="molecule type" value="Genomic_DNA"/>
</dbReference>
<reference evidence="3 4" key="1">
    <citation type="journal article" date="2022" name="J. Am. Chem. Soc.">
        <title>Biosynthesis of Guanitoxin Enables Global Environmental Detection in Freshwater Cyanobacteria.</title>
        <authorList>
            <person name="Lima S.T."/>
            <person name="Fallon T.R."/>
            <person name="Cordoza J.L."/>
            <person name="Chekan J.R."/>
            <person name="Delbaje E."/>
            <person name="Hopiavuori A.R."/>
            <person name="Alvarenga D.O."/>
            <person name="Wood S.M."/>
            <person name="Luhavaya H."/>
            <person name="Baumgartner J.T."/>
            <person name="Dorr F.A."/>
            <person name="Etchegaray A."/>
            <person name="Pinto E."/>
            <person name="McKinnie S.M.K."/>
            <person name="Fiore M.F."/>
            <person name="Moore B.S."/>
        </authorList>
    </citation>
    <scope>NUCLEOTIDE SEQUENCE [LARGE SCALE GENOMIC DNA]</scope>
    <source>
        <strain evidence="3 4">ITEP-024</strain>
    </source>
</reference>
<feature type="compositionally biased region" description="Low complexity" evidence="1">
    <location>
        <begin position="202"/>
        <end position="226"/>
    </location>
</feature>
<feature type="region of interest" description="Disordered" evidence="1">
    <location>
        <begin position="180"/>
        <end position="226"/>
    </location>
</feature>
<accession>A0ABX8X220</accession>
<name>A0ABX8X220_9CYAN</name>
<feature type="region of interest" description="Disordered" evidence="1">
    <location>
        <begin position="77"/>
        <end position="96"/>
    </location>
</feature>
<proteinExistence type="predicted"/>
<organism evidence="3 4">
    <name type="scientific">Sphaerospermopsis torques-reginae ITEP-024</name>
    <dbReference type="NCBI Taxonomy" id="984208"/>
    <lineage>
        <taxon>Bacteria</taxon>
        <taxon>Bacillati</taxon>
        <taxon>Cyanobacteriota</taxon>
        <taxon>Cyanophyceae</taxon>
        <taxon>Nostocales</taxon>
        <taxon>Aphanizomenonaceae</taxon>
        <taxon>Sphaerospermopsis</taxon>
        <taxon>Sphaerospermopsis torques-reginae</taxon>
    </lineage>
</organism>
<keyword evidence="2" id="KW-0812">Transmembrane</keyword>
<feature type="compositionally biased region" description="Polar residues" evidence="1">
    <location>
        <begin position="80"/>
        <end position="92"/>
    </location>
</feature>
<evidence type="ECO:0000313" key="4">
    <source>
        <dbReference type="Proteomes" id="UP000826540"/>
    </source>
</evidence>
<dbReference type="Proteomes" id="UP000826540">
    <property type="component" value="Chromosome"/>
</dbReference>
<keyword evidence="2" id="KW-0472">Membrane</keyword>
<sequence length="226" mass="24952">MTAVRKSAVSTKSSWFRRNLTPPLGQGRSSNLSENMQTNSKSTSASTVVRPKRKRNSPRKISTPLVNEAVVSTLEKNSRQKTVTNTTNVNGQSKDEHLHEMSTAASTPIWLLRLHAVYRYSSAATFVFVAATLVVYGWTVYSQELWSQYYRTLQSLQRHERQLNTTNAALIKKMAEEGEKAEAGLRLPTPGETIFLPPTSPSPKSASSTATTNSEAQTQTSSPLGY</sequence>
<gene>
    <name evidence="3" type="ORF">K2F26_04925</name>
</gene>